<dbReference type="GO" id="GO:0003677">
    <property type="term" value="F:DNA binding"/>
    <property type="evidence" value="ECO:0007669"/>
    <property type="project" value="UniProtKB-KW"/>
</dbReference>
<organism evidence="8 9">
    <name type="scientific">Helcobacillus massiliensis</name>
    <dbReference type="NCBI Taxonomy" id="521392"/>
    <lineage>
        <taxon>Bacteria</taxon>
        <taxon>Bacillati</taxon>
        <taxon>Actinomycetota</taxon>
        <taxon>Actinomycetes</taxon>
        <taxon>Micrococcales</taxon>
        <taxon>Dermabacteraceae</taxon>
        <taxon>Helcobacillus</taxon>
    </lineage>
</organism>
<protein>
    <submittedName>
        <fullName evidence="8">DNA-binding NarL/FixJ family response regulator</fullName>
    </submittedName>
</protein>
<dbReference type="InterPro" id="IPR058245">
    <property type="entry name" value="NreC/VraR/RcsB-like_REC"/>
</dbReference>
<dbReference type="Pfam" id="PF00072">
    <property type="entry name" value="Response_reg"/>
    <property type="match status" value="1"/>
</dbReference>
<dbReference type="CDD" id="cd17535">
    <property type="entry name" value="REC_NarL-like"/>
    <property type="match status" value="1"/>
</dbReference>
<dbReference type="GO" id="GO:0000160">
    <property type="term" value="P:phosphorelay signal transduction system"/>
    <property type="evidence" value="ECO:0007669"/>
    <property type="project" value="InterPro"/>
</dbReference>
<dbReference type="SUPFAM" id="SSF52172">
    <property type="entry name" value="CheY-like"/>
    <property type="match status" value="1"/>
</dbReference>
<dbReference type="PANTHER" id="PTHR43214">
    <property type="entry name" value="TWO-COMPONENT RESPONSE REGULATOR"/>
    <property type="match status" value="1"/>
</dbReference>
<keyword evidence="9" id="KW-1185">Reference proteome</keyword>
<accession>A0A839QRU2</accession>
<keyword evidence="3 8" id="KW-0238">DNA-binding</keyword>
<name>A0A839QRU2_9MICO</name>
<evidence type="ECO:0000313" key="8">
    <source>
        <dbReference type="EMBL" id="MBB3022485.1"/>
    </source>
</evidence>
<keyword evidence="4" id="KW-0804">Transcription</keyword>
<dbReference type="InterPro" id="IPR001789">
    <property type="entry name" value="Sig_transdc_resp-reg_receiver"/>
</dbReference>
<evidence type="ECO:0000256" key="3">
    <source>
        <dbReference type="ARBA" id="ARBA00023125"/>
    </source>
</evidence>
<dbReference type="InterPro" id="IPR039420">
    <property type="entry name" value="WalR-like"/>
</dbReference>
<evidence type="ECO:0000256" key="5">
    <source>
        <dbReference type="PROSITE-ProRule" id="PRU00169"/>
    </source>
</evidence>
<evidence type="ECO:0000259" key="7">
    <source>
        <dbReference type="PROSITE" id="PS50110"/>
    </source>
</evidence>
<keyword evidence="2" id="KW-0805">Transcription regulation</keyword>
<dbReference type="AlphaFoldDB" id="A0A839QRU2"/>
<dbReference type="InterPro" id="IPR011006">
    <property type="entry name" value="CheY-like_superfamily"/>
</dbReference>
<dbReference type="PRINTS" id="PR00038">
    <property type="entry name" value="HTHLUXR"/>
</dbReference>
<sequence length="207" mass="22269">MTRIMLADDHAIVRQGLRTVLEADGGDLDVIGAEAATAEDALRLASLHRPDVVLLDLQFVSGAARGTDVIADIVALDSAPVVIVLTTYDNDQDVLASIDAGATSYLLKDTPGPEIAAAIRRAVSGESVLDRRIRRRLDSEAALSQREREVLDLVARGATNAAISRELFLSQATVKTHLVHIFDKLQVRSRTEAVARARELGVLRSDA</sequence>
<feature type="domain" description="Response regulatory" evidence="7">
    <location>
        <begin position="3"/>
        <end position="123"/>
    </location>
</feature>
<dbReference type="Proteomes" id="UP000568050">
    <property type="component" value="Unassembled WGS sequence"/>
</dbReference>
<keyword evidence="1 5" id="KW-0597">Phosphoprotein</keyword>
<gene>
    <name evidence="8" type="ORF">FHX50_000733</name>
</gene>
<reference evidence="8 9" key="1">
    <citation type="submission" date="2020-08" db="EMBL/GenBank/DDBJ databases">
        <title>Sequencing the genomes of 1000 actinobacteria strains.</title>
        <authorList>
            <person name="Klenk H.-P."/>
        </authorList>
    </citation>
    <scope>NUCLEOTIDE SEQUENCE [LARGE SCALE GENOMIC DNA]</scope>
    <source>
        <strain evidence="8 9">DSM 23040</strain>
    </source>
</reference>
<evidence type="ECO:0000259" key="6">
    <source>
        <dbReference type="PROSITE" id="PS50043"/>
    </source>
</evidence>
<dbReference type="SUPFAM" id="SSF46894">
    <property type="entry name" value="C-terminal effector domain of the bipartite response regulators"/>
    <property type="match status" value="1"/>
</dbReference>
<dbReference type="PROSITE" id="PS50110">
    <property type="entry name" value="RESPONSE_REGULATORY"/>
    <property type="match status" value="1"/>
</dbReference>
<evidence type="ECO:0000256" key="2">
    <source>
        <dbReference type="ARBA" id="ARBA00023015"/>
    </source>
</evidence>
<dbReference type="InterPro" id="IPR000792">
    <property type="entry name" value="Tscrpt_reg_LuxR_C"/>
</dbReference>
<evidence type="ECO:0000313" key="9">
    <source>
        <dbReference type="Proteomes" id="UP000568050"/>
    </source>
</evidence>
<comment type="caution">
    <text evidence="8">The sequence shown here is derived from an EMBL/GenBank/DDBJ whole genome shotgun (WGS) entry which is preliminary data.</text>
</comment>
<dbReference type="RefSeq" id="WP_183374577.1">
    <property type="nucleotide sequence ID" value="NZ_CBCSFZ010000031.1"/>
</dbReference>
<feature type="domain" description="HTH luxR-type" evidence="6">
    <location>
        <begin position="136"/>
        <end position="201"/>
    </location>
</feature>
<dbReference type="PROSITE" id="PS00622">
    <property type="entry name" value="HTH_LUXR_1"/>
    <property type="match status" value="1"/>
</dbReference>
<dbReference type="PROSITE" id="PS50043">
    <property type="entry name" value="HTH_LUXR_2"/>
    <property type="match status" value="1"/>
</dbReference>
<evidence type="ECO:0000256" key="1">
    <source>
        <dbReference type="ARBA" id="ARBA00022553"/>
    </source>
</evidence>
<dbReference type="GO" id="GO:0006355">
    <property type="term" value="P:regulation of DNA-templated transcription"/>
    <property type="evidence" value="ECO:0007669"/>
    <property type="project" value="InterPro"/>
</dbReference>
<dbReference type="SMART" id="SM00448">
    <property type="entry name" value="REC"/>
    <property type="match status" value="1"/>
</dbReference>
<dbReference type="Pfam" id="PF00196">
    <property type="entry name" value="GerE"/>
    <property type="match status" value="1"/>
</dbReference>
<evidence type="ECO:0000256" key="4">
    <source>
        <dbReference type="ARBA" id="ARBA00023163"/>
    </source>
</evidence>
<dbReference type="InterPro" id="IPR016032">
    <property type="entry name" value="Sig_transdc_resp-reg_C-effctor"/>
</dbReference>
<feature type="modified residue" description="4-aspartylphosphate" evidence="5">
    <location>
        <position position="56"/>
    </location>
</feature>
<dbReference type="CDD" id="cd06170">
    <property type="entry name" value="LuxR_C_like"/>
    <property type="match status" value="1"/>
</dbReference>
<dbReference type="PANTHER" id="PTHR43214:SF24">
    <property type="entry name" value="TRANSCRIPTIONAL REGULATORY PROTEIN NARL-RELATED"/>
    <property type="match status" value="1"/>
</dbReference>
<dbReference type="Gene3D" id="3.40.50.2300">
    <property type="match status" value="1"/>
</dbReference>
<proteinExistence type="predicted"/>
<dbReference type="SMART" id="SM00421">
    <property type="entry name" value="HTH_LUXR"/>
    <property type="match status" value="1"/>
</dbReference>
<dbReference type="EMBL" id="JACHWP010000001">
    <property type="protein sequence ID" value="MBB3022485.1"/>
    <property type="molecule type" value="Genomic_DNA"/>
</dbReference>